<gene>
    <name evidence="1" type="ORF">J0895_23090</name>
</gene>
<feature type="non-terminal residue" evidence="1">
    <location>
        <position position="587"/>
    </location>
</feature>
<reference evidence="1 2" key="1">
    <citation type="submission" date="2021-03" db="EMBL/GenBank/DDBJ databases">
        <title>Metabolic Capacity of the Antarctic Cyanobacterium Phormidium pseudopriestleyi that Sustains Oxygenic Photosynthesis in the Presence of Hydrogen Sulfide.</title>
        <authorList>
            <person name="Lumian J.E."/>
            <person name="Jungblut A.D."/>
            <person name="Dillon M.L."/>
            <person name="Hawes I."/>
            <person name="Doran P.T."/>
            <person name="Mackey T.J."/>
            <person name="Dick G.J."/>
            <person name="Grettenberger C.L."/>
            <person name="Sumner D.Y."/>
        </authorList>
    </citation>
    <scope>NUCLEOTIDE SEQUENCE [LARGE SCALE GENOMIC DNA]</scope>
    <source>
        <strain evidence="1 2">FRX01</strain>
    </source>
</reference>
<dbReference type="InterPro" id="IPR007555">
    <property type="entry name" value="DUF499"/>
</dbReference>
<proteinExistence type="predicted"/>
<protein>
    <submittedName>
        <fullName evidence="1">ATP-binding protein</fullName>
    </submittedName>
</protein>
<evidence type="ECO:0000313" key="2">
    <source>
        <dbReference type="Proteomes" id="UP000664844"/>
    </source>
</evidence>
<keyword evidence="2" id="KW-1185">Reference proteome</keyword>
<dbReference type="GO" id="GO:0005524">
    <property type="term" value="F:ATP binding"/>
    <property type="evidence" value="ECO:0007669"/>
    <property type="project" value="UniProtKB-KW"/>
</dbReference>
<dbReference type="EMBL" id="JAFLQW010000604">
    <property type="protein sequence ID" value="MBO0351915.1"/>
    <property type="molecule type" value="Genomic_DNA"/>
</dbReference>
<dbReference type="Pfam" id="PF04465">
    <property type="entry name" value="DUF499"/>
    <property type="match status" value="1"/>
</dbReference>
<dbReference type="Proteomes" id="UP000664844">
    <property type="component" value="Unassembled WGS sequence"/>
</dbReference>
<dbReference type="RefSeq" id="WP_207090342.1">
    <property type="nucleotide sequence ID" value="NZ_JAFLQW010000604.1"/>
</dbReference>
<evidence type="ECO:0000313" key="1">
    <source>
        <dbReference type="EMBL" id="MBO0351915.1"/>
    </source>
</evidence>
<sequence length="587" mass="65227">MLQSIFETCHPREEILSGELALDLFAAKLRLVVEGKAPHVYQDANTFFSNTFPTDGIKTLIRETFSRLTQQGVGSPAIRLETSFGGGKTHDLIALWHICKEGRRIQGLDRFADLSLIPSRSIQVAAVDGRDLDPEQGIYHKDTGVTTYTLWGEIAYQIGGISGYELLRGSDTSGSSPGTSVLERLLGGEPTVIALDEMARYLRSAKAKVLGKTDLAGQVVAFLFSLMDLAASCNHLVLIYSLASTADTFGEETRDLQEAMSASARQERVLSPSTDIEIYNIVKQRMFAMVSEDAAEKAAGEYLSAYRASRLDLPEGCKDASYSQAIAQSYPFHPELFNLLTKKIASIPEFQTTRGALRLFAQVLRYLWRDTQSWIPMIHTHHIPVGLDSEITDDLTSRLQRPQMRPPIGADIYNADGRRAYAQVQDEEWQAAGKPPFSTWVTRTIFLHSLTQGISSGIRKSELNLSLLTPSIESGFIDRVLERILAVAWYLDFDPIAKLARFKEEPSINKIITEEKEQVGLTEAKADLRERRDSIFAKKLFDCVKDPDSPSDVDDKPDDVVLCLIDFAEGTVTASTDEAPPLVHRIF</sequence>
<keyword evidence="1" id="KW-0547">Nucleotide-binding</keyword>
<comment type="caution">
    <text evidence="1">The sequence shown here is derived from an EMBL/GenBank/DDBJ whole genome shotgun (WGS) entry which is preliminary data.</text>
</comment>
<keyword evidence="1" id="KW-0067">ATP-binding</keyword>
<name>A0ABS3FXQ7_9CYAN</name>
<accession>A0ABS3FXQ7</accession>
<organism evidence="1 2">
    <name type="scientific">Phormidium pseudopriestleyi FRX01</name>
    <dbReference type="NCBI Taxonomy" id="1759528"/>
    <lineage>
        <taxon>Bacteria</taxon>
        <taxon>Bacillati</taxon>
        <taxon>Cyanobacteriota</taxon>
        <taxon>Cyanophyceae</taxon>
        <taxon>Oscillatoriophycideae</taxon>
        <taxon>Oscillatoriales</taxon>
        <taxon>Oscillatoriaceae</taxon>
        <taxon>Phormidium</taxon>
    </lineage>
</organism>